<protein>
    <submittedName>
        <fullName evidence="1">Uncharacterized protein</fullName>
    </submittedName>
</protein>
<sequence length="74" mass="8035">MVLMGRQIALAQDIRISYDSPGTTASWKYGKSFTAGFIQFYAGGQKPQFCALSPASFLAIIEKGNANVPPVYLM</sequence>
<dbReference type="Proteomes" id="UP000499080">
    <property type="component" value="Unassembled WGS sequence"/>
</dbReference>
<comment type="caution">
    <text evidence="1">The sequence shown here is derived from an EMBL/GenBank/DDBJ whole genome shotgun (WGS) entry which is preliminary data.</text>
</comment>
<name>A0A4Y2WMA9_ARAVE</name>
<proteinExistence type="predicted"/>
<gene>
    <name evidence="1" type="ORF">AVEN_108686_1</name>
</gene>
<accession>A0A4Y2WMA9</accession>
<evidence type="ECO:0000313" key="2">
    <source>
        <dbReference type="Proteomes" id="UP000499080"/>
    </source>
</evidence>
<dbReference type="EMBL" id="BGPR01063448">
    <property type="protein sequence ID" value="GBO38645.1"/>
    <property type="molecule type" value="Genomic_DNA"/>
</dbReference>
<keyword evidence="2" id="KW-1185">Reference proteome</keyword>
<organism evidence="1 2">
    <name type="scientific">Araneus ventricosus</name>
    <name type="common">Orbweaver spider</name>
    <name type="synonym">Epeira ventricosa</name>
    <dbReference type="NCBI Taxonomy" id="182803"/>
    <lineage>
        <taxon>Eukaryota</taxon>
        <taxon>Metazoa</taxon>
        <taxon>Ecdysozoa</taxon>
        <taxon>Arthropoda</taxon>
        <taxon>Chelicerata</taxon>
        <taxon>Arachnida</taxon>
        <taxon>Araneae</taxon>
        <taxon>Araneomorphae</taxon>
        <taxon>Entelegynae</taxon>
        <taxon>Araneoidea</taxon>
        <taxon>Araneidae</taxon>
        <taxon>Araneus</taxon>
    </lineage>
</organism>
<feature type="non-terminal residue" evidence="1">
    <location>
        <position position="74"/>
    </location>
</feature>
<evidence type="ECO:0000313" key="1">
    <source>
        <dbReference type="EMBL" id="GBO38645.1"/>
    </source>
</evidence>
<reference evidence="1 2" key="1">
    <citation type="journal article" date="2019" name="Sci. Rep.">
        <title>Orb-weaving spider Araneus ventricosus genome elucidates the spidroin gene catalogue.</title>
        <authorList>
            <person name="Kono N."/>
            <person name="Nakamura H."/>
            <person name="Ohtoshi R."/>
            <person name="Moran D.A.P."/>
            <person name="Shinohara A."/>
            <person name="Yoshida Y."/>
            <person name="Fujiwara M."/>
            <person name="Mori M."/>
            <person name="Tomita M."/>
            <person name="Arakawa K."/>
        </authorList>
    </citation>
    <scope>NUCLEOTIDE SEQUENCE [LARGE SCALE GENOMIC DNA]</scope>
</reference>
<dbReference type="AlphaFoldDB" id="A0A4Y2WMA9"/>